<dbReference type="GO" id="GO:0005198">
    <property type="term" value="F:structural molecule activity"/>
    <property type="evidence" value="ECO:0007669"/>
    <property type="project" value="InterPro"/>
</dbReference>
<keyword evidence="4" id="KW-1185">Reference proteome</keyword>
<dbReference type="AlphaFoldDB" id="A0AAN7ZJE3"/>
<dbReference type="InterPro" id="IPR013607">
    <property type="entry name" value="Phospholipase_A2-like"/>
</dbReference>
<evidence type="ECO:0000259" key="2">
    <source>
        <dbReference type="Pfam" id="PF08398"/>
    </source>
</evidence>
<feature type="signal peptide" evidence="1">
    <location>
        <begin position="1"/>
        <end position="19"/>
    </location>
</feature>
<name>A0AAN7ZJE3_9COLE</name>
<evidence type="ECO:0000313" key="4">
    <source>
        <dbReference type="Proteomes" id="UP001329430"/>
    </source>
</evidence>
<evidence type="ECO:0000256" key="1">
    <source>
        <dbReference type="SAM" id="SignalP"/>
    </source>
</evidence>
<proteinExistence type="predicted"/>
<dbReference type="Proteomes" id="UP001329430">
    <property type="component" value="Chromosome 1"/>
</dbReference>
<organism evidence="3 4">
    <name type="scientific">Pyrocoelia pectoralis</name>
    <dbReference type="NCBI Taxonomy" id="417401"/>
    <lineage>
        <taxon>Eukaryota</taxon>
        <taxon>Metazoa</taxon>
        <taxon>Ecdysozoa</taxon>
        <taxon>Arthropoda</taxon>
        <taxon>Hexapoda</taxon>
        <taxon>Insecta</taxon>
        <taxon>Pterygota</taxon>
        <taxon>Neoptera</taxon>
        <taxon>Endopterygota</taxon>
        <taxon>Coleoptera</taxon>
        <taxon>Polyphaga</taxon>
        <taxon>Elateriformia</taxon>
        <taxon>Elateroidea</taxon>
        <taxon>Lampyridae</taxon>
        <taxon>Lampyrinae</taxon>
        <taxon>Pyrocoelia</taxon>
    </lineage>
</organism>
<protein>
    <recommendedName>
        <fullName evidence="2">Phospholipase A2-like domain-containing protein</fullName>
    </recommendedName>
</protein>
<comment type="caution">
    <text evidence="3">The sequence shown here is derived from an EMBL/GenBank/DDBJ whole genome shotgun (WGS) entry which is preliminary data.</text>
</comment>
<sequence>MTLLSVFIVFIIICTYVQFKRKSSGGSGLLNRLINSLPFEIHLPGYQLERGDPGINPLDAHCREHDISYRDNKDLESRHRADKILERGAWDRLRASDATIGERAAALTIGAIMKAKRKMGMGVKRRGRRRLTRSSLLNLRRTIAKKWGEAKTCKNL</sequence>
<keyword evidence="1" id="KW-0732">Signal</keyword>
<dbReference type="Pfam" id="PF08398">
    <property type="entry name" value="Phospholip_A2_4"/>
    <property type="match status" value="1"/>
</dbReference>
<gene>
    <name evidence="3" type="ORF">RI129_000564</name>
</gene>
<evidence type="ECO:0000313" key="3">
    <source>
        <dbReference type="EMBL" id="KAK5649535.1"/>
    </source>
</evidence>
<feature type="domain" description="Phospholipase A2-like" evidence="2">
    <location>
        <begin position="44"/>
        <end position="86"/>
    </location>
</feature>
<dbReference type="EMBL" id="JAVRBK010000001">
    <property type="protein sequence ID" value="KAK5649535.1"/>
    <property type="molecule type" value="Genomic_DNA"/>
</dbReference>
<accession>A0AAN7ZJE3</accession>
<reference evidence="3 4" key="1">
    <citation type="journal article" date="2024" name="Insects">
        <title>An Improved Chromosome-Level Genome Assembly of the Firefly Pyrocoelia pectoralis.</title>
        <authorList>
            <person name="Fu X."/>
            <person name="Meyer-Rochow V.B."/>
            <person name="Ballantyne L."/>
            <person name="Zhu X."/>
        </authorList>
    </citation>
    <scope>NUCLEOTIDE SEQUENCE [LARGE SCALE GENOMIC DNA]</scope>
    <source>
        <strain evidence="3">XCY_ONT2</strain>
    </source>
</reference>
<feature type="chain" id="PRO_5042914800" description="Phospholipase A2-like domain-containing protein" evidence="1">
    <location>
        <begin position="20"/>
        <end position="156"/>
    </location>
</feature>